<dbReference type="AlphaFoldDB" id="A0A4Q2AXL0"/>
<gene>
    <name evidence="2" type="ORF">D6C19_00750</name>
</gene>
<evidence type="ECO:0000313" key="2">
    <source>
        <dbReference type="EMBL" id="RXV75552.1"/>
    </source>
</evidence>
<dbReference type="InterPro" id="IPR054052">
    <property type="entry name" value="Y16Q-like"/>
</dbReference>
<reference evidence="2 3" key="1">
    <citation type="submission" date="2018-09" db="EMBL/GenBank/DDBJ databases">
        <title>Murine metabolic-syndrome-specific gut microbial biobank.</title>
        <authorList>
            <person name="Liu C."/>
        </authorList>
    </citation>
    <scope>NUCLEOTIDE SEQUENCE [LARGE SCALE GENOMIC DNA]</scope>
    <source>
        <strain evidence="2 3">C-30</strain>
    </source>
</reference>
<evidence type="ECO:0000313" key="3">
    <source>
        <dbReference type="Proteomes" id="UP000289316"/>
    </source>
</evidence>
<proteinExistence type="predicted"/>
<organism evidence="2 3">
    <name type="scientific">Ligilactobacillus murinus</name>
    <dbReference type="NCBI Taxonomy" id="1622"/>
    <lineage>
        <taxon>Bacteria</taxon>
        <taxon>Bacillati</taxon>
        <taxon>Bacillota</taxon>
        <taxon>Bacilli</taxon>
        <taxon>Lactobacillales</taxon>
        <taxon>Lactobacillaceae</taxon>
        <taxon>Ligilactobacillus</taxon>
    </lineage>
</organism>
<accession>A0A4Q2AXL0</accession>
<dbReference type="EMBL" id="QZFR01000002">
    <property type="protein sequence ID" value="RXV75552.1"/>
    <property type="molecule type" value="Genomic_DNA"/>
</dbReference>
<evidence type="ECO:0000256" key="1">
    <source>
        <dbReference type="SAM" id="Coils"/>
    </source>
</evidence>
<keyword evidence="1" id="KW-0175">Coiled coil</keyword>
<comment type="caution">
    <text evidence="2">The sequence shown here is derived from an EMBL/GenBank/DDBJ whole genome shotgun (WGS) entry which is preliminary data.</text>
</comment>
<dbReference type="Proteomes" id="UP000289316">
    <property type="component" value="Unassembled WGS sequence"/>
</dbReference>
<feature type="coiled-coil region" evidence="1">
    <location>
        <begin position="1"/>
        <end position="28"/>
    </location>
</feature>
<name>A0A4Q2AXL0_9LACO</name>
<dbReference type="RefSeq" id="WP_129303161.1">
    <property type="nucleotide sequence ID" value="NZ_QZFR01000002.1"/>
</dbReference>
<dbReference type="Pfam" id="PF21825">
    <property type="entry name" value="crAss001_48"/>
    <property type="match status" value="1"/>
</dbReference>
<protein>
    <submittedName>
        <fullName evidence="2">Uncharacterized protein</fullName>
    </submittedName>
</protein>
<sequence>MKSTEQVIKELKQEKAELSEKVVKLENFLSDKTKTDLVGALQVRLMQHQLECMIEYVTVLNNRIYVLELTR</sequence>